<evidence type="ECO:0000256" key="7">
    <source>
        <dbReference type="SAM" id="MobiDB-lite"/>
    </source>
</evidence>
<evidence type="ECO:0000259" key="8">
    <source>
        <dbReference type="PROSITE" id="PS51144"/>
    </source>
</evidence>
<dbReference type="EC" id="4.2.1.1" evidence="2"/>
<accession>W0DTC9</accession>
<dbReference type="InterPro" id="IPR041891">
    <property type="entry name" value="Alpha_CA_prokaryot-like"/>
</dbReference>
<dbReference type="SUPFAM" id="SSF51069">
    <property type="entry name" value="Carbonic anhydrase"/>
    <property type="match status" value="1"/>
</dbReference>
<evidence type="ECO:0000256" key="6">
    <source>
        <dbReference type="ARBA" id="ARBA00048348"/>
    </source>
</evidence>
<evidence type="ECO:0000313" key="9">
    <source>
        <dbReference type="EMBL" id="AHF01672.1"/>
    </source>
</evidence>
<dbReference type="RefSeq" id="WP_006460644.1">
    <property type="nucleotide sequence ID" value="NZ_CP007030.1"/>
</dbReference>
<organism evidence="9 10">
    <name type="scientific">Thiomicrospira aerophila AL3</name>
    <dbReference type="NCBI Taxonomy" id="717772"/>
    <lineage>
        <taxon>Bacteria</taxon>
        <taxon>Pseudomonadati</taxon>
        <taxon>Pseudomonadota</taxon>
        <taxon>Gammaproteobacteria</taxon>
        <taxon>Thiotrichales</taxon>
        <taxon>Piscirickettsiaceae</taxon>
        <taxon>Thiomicrospira</taxon>
    </lineage>
</organism>
<dbReference type="InterPro" id="IPR023561">
    <property type="entry name" value="Carbonic_anhydrase_a-class"/>
</dbReference>
<dbReference type="OrthoDB" id="5327615at2"/>
<keyword evidence="10" id="KW-1185">Reference proteome</keyword>
<dbReference type="Proteomes" id="UP000005380">
    <property type="component" value="Chromosome"/>
</dbReference>
<dbReference type="GO" id="GO:0008270">
    <property type="term" value="F:zinc ion binding"/>
    <property type="evidence" value="ECO:0007669"/>
    <property type="project" value="InterPro"/>
</dbReference>
<dbReference type="InterPro" id="IPR001148">
    <property type="entry name" value="CA_dom"/>
</dbReference>
<dbReference type="PROSITE" id="PS51144">
    <property type="entry name" value="ALPHA_CA_2"/>
    <property type="match status" value="1"/>
</dbReference>
<keyword evidence="4" id="KW-0862">Zinc</keyword>
<name>W0DTC9_9GAMM</name>
<sequence length="347" mass="38750">MKGVRQWLGSLVMMPFMLPLIAVCSLPAYANLLDLEAEFQAFQAQNPELVTDNGTATDESARNAASPEATEATTAAEPLTAAPAPAPAQPEVLPDWSYQGDNGPDAWGSLHEAFRCCQRGRAQSPVNLVTEQAASVMNLSELATDYRAMPLRLQKSSARLVSPIPLGSPLIKAGSQYQLLEVQFKTPSEHQLDGFNYPLEIQFHHRDGEGQALVVSVLVKEGQRHPQLEQILNHLPRDADRLRIYEGVPFQPINLWPRSRDYFRYLGSQTQPPCEEGVVWVVMREPIEASIRQILGFQDVLGHNARPIQPLNGRLPLKSWQDAPIQPTQTQQDSRRLDGYRGYFFSF</sequence>
<evidence type="ECO:0000256" key="5">
    <source>
        <dbReference type="ARBA" id="ARBA00023239"/>
    </source>
</evidence>
<dbReference type="PANTHER" id="PTHR18952">
    <property type="entry name" value="CARBONIC ANHYDRASE"/>
    <property type="match status" value="1"/>
</dbReference>
<feature type="domain" description="Alpha-carbonic anhydrase" evidence="8">
    <location>
        <begin position="94"/>
        <end position="320"/>
    </location>
</feature>
<gene>
    <name evidence="9" type="ORF">THIAE_07790</name>
</gene>
<reference evidence="9 10" key="1">
    <citation type="submission" date="2013-12" db="EMBL/GenBank/DDBJ databases">
        <authorList>
            <consortium name="DOE Joint Genome Institute"/>
            <person name="Kappler U."/>
            <person name="Huntemann M."/>
            <person name="Han J."/>
            <person name="Chen A."/>
            <person name="Kyrpides N."/>
            <person name="Mavromatis K."/>
            <person name="Markowitz V."/>
            <person name="Palaniappan K."/>
            <person name="Ivanova N."/>
            <person name="Schaumberg A."/>
            <person name="Pati A."/>
            <person name="Liolios K."/>
            <person name="Nordberg H.P."/>
            <person name="Cantor M.N."/>
            <person name="Hua S.X."/>
            <person name="Woyke T."/>
        </authorList>
    </citation>
    <scope>NUCLEOTIDE SEQUENCE [LARGE SCALE GENOMIC DNA]</scope>
    <source>
        <strain evidence="10">AL2</strain>
    </source>
</reference>
<dbReference type="PANTHER" id="PTHR18952:SF265">
    <property type="entry name" value="CARBONIC ANHYDRASE"/>
    <property type="match status" value="1"/>
</dbReference>
<dbReference type="STRING" id="717772.THIAE_07790"/>
<comment type="catalytic activity">
    <reaction evidence="6">
        <text>hydrogencarbonate + H(+) = CO2 + H2O</text>
        <dbReference type="Rhea" id="RHEA:10748"/>
        <dbReference type="ChEBI" id="CHEBI:15377"/>
        <dbReference type="ChEBI" id="CHEBI:15378"/>
        <dbReference type="ChEBI" id="CHEBI:16526"/>
        <dbReference type="ChEBI" id="CHEBI:17544"/>
        <dbReference type="EC" id="4.2.1.1"/>
    </reaction>
</comment>
<dbReference type="Pfam" id="PF00194">
    <property type="entry name" value="Carb_anhydrase"/>
    <property type="match status" value="1"/>
</dbReference>
<feature type="region of interest" description="Disordered" evidence="7">
    <location>
        <begin position="51"/>
        <end position="99"/>
    </location>
</feature>
<dbReference type="EMBL" id="CP007030">
    <property type="protein sequence ID" value="AHF01672.1"/>
    <property type="molecule type" value="Genomic_DNA"/>
</dbReference>
<dbReference type="AlphaFoldDB" id="W0DTC9"/>
<dbReference type="CDD" id="cd03124">
    <property type="entry name" value="alpha_CA_prokaryotic_like"/>
    <property type="match status" value="1"/>
</dbReference>
<keyword evidence="3" id="KW-0479">Metal-binding</keyword>
<evidence type="ECO:0000256" key="3">
    <source>
        <dbReference type="ARBA" id="ARBA00022723"/>
    </source>
</evidence>
<feature type="compositionally biased region" description="Low complexity" evidence="7">
    <location>
        <begin position="64"/>
        <end position="83"/>
    </location>
</feature>
<evidence type="ECO:0000313" key="10">
    <source>
        <dbReference type="Proteomes" id="UP000005380"/>
    </source>
</evidence>
<comment type="similarity">
    <text evidence="1">Belongs to the alpha-carbonic anhydrase family.</text>
</comment>
<dbReference type="InParanoid" id="W0DTC9"/>
<keyword evidence="5" id="KW-0456">Lyase</keyword>
<dbReference type="InterPro" id="IPR036398">
    <property type="entry name" value="CA_dom_sf"/>
</dbReference>
<dbReference type="Gene3D" id="3.10.200.10">
    <property type="entry name" value="Alpha carbonic anhydrase"/>
    <property type="match status" value="1"/>
</dbReference>
<dbReference type="KEGG" id="tao:THIAE_07790"/>
<dbReference type="GO" id="GO:0004089">
    <property type="term" value="F:carbonate dehydratase activity"/>
    <property type="evidence" value="ECO:0007669"/>
    <property type="project" value="UniProtKB-EC"/>
</dbReference>
<proteinExistence type="inferred from homology"/>
<evidence type="ECO:0000256" key="4">
    <source>
        <dbReference type="ARBA" id="ARBA00022833"/>
    </source>
</evidence>
<dbReference type="SMART" id="SM01057">
    <property type="entry name" value="Carb_anhydrase"/>
    <property type="match status" value="1"/>
</dbReference>
<evidence type="ECO:0000256" key="2">
    <source>
        <dbReference type="ARBA" id="ARBA00012925"/>
    </source>
</evidence>
<dbReference type="HOGENOM" id="CLU_799102_0_0_6"/>
<evidence type="ECO:0000256" key="1">
    <source>
        <dbReference type="ARBA" id="ARBA00010718"/>
    </source>
</evidence>
<protein>
    <recommendedName>
        <fullName evidence="2">carbonic anhydrase</fullName>
        <ecNumber evidence="2">4.2.1.1</ecNumber>
    </recommendedName>
</protein>
<dbReference type="eggNOG" id="COG3338">
    <property type="taxonomic scope" value="Bacteria"/>
</dbReference>